<comment type="catalytic activity">
    <reaction evidence="8">
        <text>(6S)-5,6,7,8-tetrahydrofolate + NADP(+) = 7,8-dihydrofolate + NADPH + H(+)</text>
        <dbReference type="Rhea" id="RHEA:15009"/>
        <dbReference type="ChEBI" id="CHEBI:15378"/>
        <dbReference type="ChEBI" id="CHEBI:57451"/>
        <dbReference type="ChEBI" id="CHEBI:57453"/>
        <dbReference type="ChEBI" id="CHEBI:57783"/>
        <dbReference type="ChEBI" id="CHEBI:58349"/>
        <dbReference type="EC" id="1.5.1.3"/>
    </reaction>
</comment>
<dbReference type="UniPathway" id="UPA00077">
    <property type="reaction ID" value="UER00158"/>
</dbReference>
<dbReference type="InterPro" id="IPR017925">
    <property type="entry name" value="DHFR_CS"/>
</dbReference>
<dbReference type="Gene3D" id="3.40.430.10">
    <property type="entry name" value="Dihydrofolate Reductase, subunit A"/>
    <property type="match status" value="2"/>
</dbReference>
<evidence type="ECO:0000256" key="8">
    <source>
        <dbReference type="PIRNR" id="PIRNR000194"/>
    </source>
</evidence>
<organism evidence="11 12">
    <name type="scientific">Magnetospirillum molischianum DSM 120</name>
    <dbReference type="NCBI Taxonomy" id="1150626"/>
    <lineage>
        <taxon>Bacteria</taxon>
        <taxon>Pseudomonadati</taxon>
        <taxon>Pseudomonadota</taxon>
        <taxon>Alphaproteobacteria</taxon>
        <taxon>Rhodospirillales</taxon>
        <taxon>Rhodospirillaceae</taxon>
        <taxon>Magnetospirillum</taxon>
    </lineage>
</organism>
<dbReference type="GO" id="GO:0004146">
    <property type="term" value="F:dihydrofolate reductase activity"/>
    <property type="evidence" value="ECO:0007669"/>
    <property type="project" value="UniProtKB-EC"/>
</dbReference>
<comment type="function">
    <text evidence="7 8">Key enzyme in folate metabolism. Catalyzes an essential reaction for de novo glycine and purine synthesis, and for DNA precursor synthesis.</text>
</comment>
<dbReference type="PRINTS" id="PR00070">
    <property type="entry name" value="DHFR"/>
</dbReference>
<comment type="similarity">
    <text evidence="2 8 9">Belongs to the dihydrofolate reductase family.</text>
</comment>
<dbReference type="EC" id="1.5.1.3" evidence="3 8"/>
<protein>
    <recommendedName>
        <fullName evidence="3 8">Dihydrofolate reductase</fullName>
        <ecNumber evidence="3 8">1.5.1.3</ecNumber>
    </recommendedName>
</protein>
<comment type="caution">
    <text evidence="11">The sequence shown here is derived from an EMBL/GenBank/DDBJ whole genome shotgun (WGS) entry which is preliminary data.</text>
</comment>
<dbReference type="SUPFAM" id="SSF53597">
    <property type="entry name" value="Dihydrofolate reductase-like"/>
    <property type="match status" value="1"/>
</dbReference>
<dbReference type="Proteomes" id="UP000004169">
    <property type="component" value="Unassembled WGS sequence"/>
</dbReference>
<reference evidence="11 12" key="1">
    <citation type="journal article" date="2012" name="J. Bacteriol.">
        <title>Draft Genome Sequence of the Purple Photosynthetic Bacterium Phaeospirillum molischianum DSM120, a Particularly Versatile Bacterium.</title>
        <authorList>
            <person name="Duquesne K."/>
            <person name="Prima V."/>
            <person name="Ji B."/>
            <person name="Rouy Z."/>
            <person name="Medigue C."/>
            <person name="Talla E."/>
            <person name="Sturgis J.N."/>
        </authorList>
    </citation>
    <scope>NUCLEOTIDE SEQUENCE [LARGE SCALE GENOMIC DNA]</scope>
    <source>
        <strain evidence="12">DSM120</strain>
    </source>
</reference>
<dbReference type="PROSITE" id="PS00075">
    <property type="entry name" value="DHFR_1"/>
    <property type="match status" value="1"/>
</dbReference>
<dbReference type="PROSITE" id="PS51330">
    <property type="entry name" value="DHFR_2"/>
    <property type="match status" value="1"/>
</dbReference>
<evidence type="ECO:0000256" key="2">
    <source>
        <dbReference type="ARBA" id="ARBA00009539"/>
    </source>
</evidence>
<dbReference type="InterPro" id="IPR012259">
    <property type="entry name" value="DHFR"/>
</dbReference>
<dbReference type="Pfam" id="PF00186">
    <property type="entry name" value="DHFR_1"/>
    <property type="match status" value="2"/>
</dbReference>
<evidence type="ECO:0000256" key="6">
    <source>
        <dbReference type="ARBA" id="ARBA00023002"/>
    </source>
</evidence>
<proteinExistence type="inferred from homology"/>
<evidence type="ECO:0000259" key="10">
    <source>
        <dbReference type="PROSITE" id="PS51330"/>
    </source>
</evidence>
<dbReference type="PANTHER" id="PTHR48069">
    <property type="entry name" value="DIHYDROFOLATE REDUCTASE"/>
    <property type="match status" value="1"/>
</dbReference>
<keyword evidence="6 8" id="KW-0560">Oxidoreductase</keyword>
<evidence type="ECO:0000256" key="3">
    <source>
        <dbReference type="ARBA" id="ARBA00012856"/>
    </source>
</evidence>
<dbReference type="PANTHER" id="PTHR48069:SF3">
    <property type="entry name" value="DIHYDROFOLATE REDUCTASE"/>
    <property type="match status" value="1"/>
</dbReference>
<evidence type="ECO:0000256" key="5">
    <source>
        <dbReference type="ARBA" id="ARBA00022857"/>
    </source>
</evidence>
<dbReference type="GO" id="GO:0006730">
    <property type="term" value="P:one-carbon metabolic process"/>
    <property type="evidence" value="ECO:0007669"/>
    <property type="project" value="UniProtKB-KW"/>
</dbReference>
<evidence type="ECO:0000313" key="12">
    <source>
        <dbReference type="Proteomes" id="UP000004169"/>
    </source>
</evidence>
<dbReference type="GO" id="GO:0046655">
    <property type="term" value="P:folic acid metabolic process"/>
    <property type="evidence" value="ECO:0007669"/>
    <property type="project" value="TreeGrafter"/>
</dbReference>
<dbReference type="OrthoDB" id="9804315at2"/>
<keyword evidence="4 8" id="KW-0554">One-carbon metabolism</keyword>
<dbReference type="GO" id="GO:0046654">
    <property type="term" value="P:tetrahydrofolate biosynthetic process"/>
    <property type="evidence" value="ECO:0007669"/>
    <property type="project" value="UniProtKB-UniPathway"/>
</dbReference>
<dbReference type="STRING" id="1150626.PHAMO_80148"/>
<dbReference type="GO" id="GO:0050661">
    <property type="term" value="F:NADP binding"/>
    <property type="evidence" value="ECO:0007669"/>
    <property type="project" value="InterPro"/>
</dbReference>
<dbReference type="EMBL" id="CAHP01000060">
    <property type="protein sequence ID" value="CCG43357.1"/>
    <property type="molecule type" value="Genomic_DNA"/>
</dbReference>
<sequence length="173" mass="19399">MRLNIIVAASQNGVIGYRGVMPWHIPDDLRHFKATTMGHPVIMGRKTWESIGEQFGQKTWERLGKQLPGRLNIVLTSAKVGMEVGSPFLVNSLERALVWAEAAGTGEAFIIGGAAIYELAMPLVERIYLTEVHRNVVGDAYFPNIDRTAWREVSREDRETHSFVVFDRAIVHA</sequence>
<comment type="pathway">
    <text evidence="1 8">Cofactor biosynthesis; tetrahydrofolate biosynthesis; 5,6,7,8-tetrahydrofolate from 7,8-dihydrofolate: step 1/1.</text>
</comment>
<dbReference type="GO" id="GO:0046452">
    <property type="term" value="P:dihydrofolate metabolic process"/>
    <property type="evidence" value="ECO:0007669"/>
    <property type="project" value="TreeGrafter"/>
</dbReference>
<name>H8FYB9_MAGML</name>
<feature type="domain" description="DHFR" evidence="10">
    <location>
        <begin position="2"/>
        <end position="173"/>
    </location>
</feature>
<evidence type="ECO:0000313" key="11">
    <source>
        <dbReference type="EMBL" id="CCG43357.1"/>
    </source>
</evidence>
<keyword evidence="5 8" id="KW-0521">NADP</keyword>
<keyword evidence="12" id="KW-1185">Reference proteome</keyword>
<evidence type="ECO:0000256" key="4">
    <source>
        <dbReference type="ARBA" id="ARBA00022563"/>
    </source>
</evidence>
<dbReference type="InterPro" id="IPR024072">
    <property type="entry name" value="DHFR-like_dom_sf"/>
</dbReference>
<dbReference type="InterPro" id="IPR001796">
    <property type="entry name" value="DHFR_dom"/>
</dbReference>
<dbReference type="PIRSF" id="PIRSF000194">
    <property type="entry name" value="DHFR"/>
    <property type="match status" value="1"/>
</dbReference>
<accession>H8FYB9</accession>
<dbReference type="eggNOG" id="COG0262">
    <property type="taxonomic scope" value="Bacteria"/>
</dbReference>
<dbReference type="AlphaFoldDB" id="H8FYB9"/>
<dbReference type="CDD" id="cd00209">
    <property type="entry name" value="DHFR"/>
    <property type="match status" value="1"/>
</dbReference>
<gene>
    <name evidence="11" type="primary">folA</name>
    <name evidence="11" type="ORF">PHAMO_80148</name>
</gene>
<evidence type="ECO:0000256" key="7">
    <source>
        <dbReference type="ARBA" id="ARBA00025067"/>
    </source>
</evidence>
<evidence type="ECO:0000256" key="9">
    <source>
        <dbReference type="RuleBase" id="RU004474"/>
    </source>
</evidence>
<evidence type="ECO:0000256" key="1">
    <source>
        <dbReference type="ARBA" id="ARBA00004903"/>
    </source>
</evidence>